<dbReference type="AlphaFoldDB" id="A0AAW8ZQ18"/>
<sequence>MLGQLVVQPLSLPDGEPAIVLFWLAVLLQAHRRDMVEPPPAMRRAQDRANQCKHLFSGAAGGRALILAPSTLHARLGHAEDQQLRKEIRVNLAQRFLTQMCIQPAQVMQVFAEVALGLFVGQPARHGFDPASLGFLA</sequence>
<gene>
    <name evidence="1" type="ORF">R4K57_09445</name>
</gene>
<dbReference type="RefSeq" id="WP_180313805.1">
    <property type="nucleotide sequence ID" value="NZ_JAJTZO010000028.1"/>
</dbReference>
<dbReference type="EMBL" id="JAWMQI010000028">
    <property type="protein sequence ID" value="MDV7248628.1"/>
    <property type="molecule type" value="Genomic_DNA"/>
</dbReference>
<reference evidence="1 2" key="1">
    <citation type="submission" date="2023-10" db="EMBL/GenBank/DDBJ databases">
        <title>A new tool for lettuce pathogen research.</title>
        <authorList>
            <person name="Horton K.N."/>
            <person name="Cseke L.J."/>
            <person name="Badiwe M."/>
            <person name="Tesfaye D."/>
            <person name="Klein A."/>
            <person name="Su J."/>
            <person name="Potnis N."/>
            <person name="Gassmann W."/>
        </authorList>
    </citation>
    <scope>NUCLEOTIDE SEQUENCE [LARGE SCALE GENOMIC DNA]</scope>
    <source>
        <strain evidence="1 2">JSKH1901</strain>
    </source>
</reference>
<dbReference type="Proteomes" id="UP001187425">
    <property type="component" value="Unassembled WGS sequence"/>
</dbReference>
<protein>
    <submittedName>
        <fullName evidence="1">Uncharacterized protein</fullName>
    </submittedName>
</protein>
<name>A0AAW8ZQ18_9XANT</name>
<evidence type="ECO:0000313" key="2">
    <source>
        <dbReference type="Proteomes" id="UP001187425"/>
    </source>
</evidence>
<proteinExistence type="predicted"/>
<comment type="caution">
    <text evidence="1">The sequence shown here is derived from an EMBL/GenBank/DDBJ whole genome shotgun (WGS) entry which is preliminary data.</text>
</comment>
<organism evidence="1 2">
    <name type="scientific">Xanthomonas hortorum pv. vitians</name>
    <dbReference type="NCBI Taxonomy" id="83224"/>
    <lineage>
        <taxon>Bacteria</taxon>
        <taxon>Pseudomonadati</taxon>
        <taxon>Pseudomonadota</taxon>
        <taxon>Gammaproteobacteria</taxon>
        <taxon>Lysobacterales</taxon>
        <taxon>Lysobacteraceae</taxon>
        <taxon>Xanthomonas</taxon>
    </lineage>
</organism>
<evidence type="ECO:0000313" key="1">
    <source>
        <dbReference type="EMBL" id="MDV7248628.1"/>
    </source>
</evidence>
<accession>A0AAW8ZQ18</accession>